<dbReference type="PANTHER" id="PTHR33317">
    <property type="entry name" value="POLYNUCLEOTIDYL TRANSFERASE, RIBONUCLEASE H-LIKE SUPERFAMILY PROTEIN"/>
    <property type="match status" value="1"/>
</dbReference>
<dbReference type="RefSeq" id="WP_131156490.1">
    <property type="nucleotide sequence ID" value="NZ_CP036402.1"/>
</dbReference>
<keyword evidence="2 5" id="KW-0690">Ribosome biogenesis</keyword>
<evidence type="ECO:0000313" key="8">
    <source>
        <dbReference type="EMBL" id="QBI21498.1"/>
    </source>
</evidence>
<evidence type="ECO:0000259" key="7">
    <source>
        <dbReference type="SMART" id="SM00732"/>
    </source>
</evidence>
<sequence>MNETPGGRRALGVDVGSVRVGIAISDPDRTVATPVETLSASEVGASGRTRPGDPGGDERAWAADLADRLVALAAERDAGVVVIGLPRGLSGRDTASTRSARAVAAAVEEAGLAVELWDERLSTAEAERTMRAQGSGRRERRTVRDRVAAVLILQGWLDANRT</sequence>
<evidence type="ECO:0000256" key="6">
    <source>
        <dbReference type="SAM" id="MobiDB-lite"/>
    </source>
</evidence>
<dbReference type="NCBIfam" id="TIGR00250">
    <property type="entry name" value="RNAse_H_YqgF"/>
    <property type="match status" value="1"/>
</dbReference>
<dbReference type="KEGG" id="erz:ER308_19270"/>
<feature type="domain" description="YqgF/RNase H-like" evidence="7">
    <location>
        <begin position="8"/>
        <end position="126"/>
    </location>
</feature>
<dbReference type="Proteomes" id="UP000291469">
    <property type="component" value="Chromosome"/>
</dbReference>
<proteinExistence type="inferred from homology"/>
<dbReference type="GO" id="GO:0004518">
    <property type="term" value="F:nuclease activity"/>
    <property type="evidence" value="ECO:0007669"/>
    <property type="project" value="UniProtKB-KW"/>
</dbReference>
<dbReference type="EC" id="3.1.-.-" evidence="5"/>
<keyword evidence="3 5" id="KW-0540">Nuclease</keyword>
<dbReference type="OrthoDB" id="9790539at2"/>
<evidence type="ECO:0000256" key="2">
    <source>
        <dbReference type="ARBA" id="ARBA00022517"/>
    </source>
</evidence>
<evidence type="ECO:0000256" key="3">
    <source>
        <dbReference type="ARBA" id="ARBA00022722"/>
    </source>
</evidence>
<dbReference type="InterPro" id="IPR006641">
    <property type="entry name" value="YqgF/RNaseH-like_dom"/>
</dbReference>
<comment type="function">
    <text evidence="5">Could be a nuclease involved in processing of the 5'-end of pre-16S rRNA.</text>
</comment>
<feature type="region of interest" description="Disordered" evidence="6">
    <location>
        <begin position="39"/>
        <end position="58"/>
    </location>
</feature>
<dbReference type="HAMAP" id="MF_00651">
    <property type="entry name" value="Nuclease_YqgF"/>
    <property type="match status" value="1"/>
</dbReference>
<keyword evidence="9" id="KW-1185">Reference proteome</keyword>
<dbReference type="InterPro" id="IPR005227">
    <property type="entry name" value="YqgF"/>
</dbReference>
<evidence type="ECO:0000256" key="5">
    <source>
        <dbReference type="HAMAP-Rule" id="MF_00651"/>
    </source>
</evidence>
<dbReference type="SMART" id="SM00732">
    <property type="entry name" value="YqgFc"/>
    <property type="match status" value="1"/>
</dbReference>
<dbReference type="Gene3D" id="3.30.420.140">
    <property type="entry name" value="YqgF/RNase H-like domain"/>
    <property type="match status" value="1"/>
</dbReference>
<evidence type="ECO:0000256" key="1">
    <source>
        <dbReference type="ARBA" id="ARBA00022490"/>
    </source>
</evidence>
<dbReference type="CDD" id="cd16964">
    <property type="entry name" value="YqgF"/>
    <property type="match status" value="1"/>
</dbReference>
<dbReference type="Pfam" id="PF03652">
    <property type="entry name" value="RuvX"/>
    <property type="match status" value="2"/>
</dbReference>
<dbReference type="AlphaFoldDB" id="A0A411YJW9"/>
<dbReference type="InterPro" id="IPR012337">
    <property type="entry name" value="RNaseH-like_sf"/>
</dbReference>
<organism evidence="8 9">
    <name type="scientific">Egibacter rhizosphaerae</name>
    <dbReference type="NCBI Taxonomy" id="1670831"/>
    <lineage>
        <taxon>Bacteria</taxon>
        <taxon>Bacillati</taxon>
        <taxon>Actinomycetota</taxon>
        <taxon>Nitriliruptoria</taxon>
        <taxon>Egibacterales</taxon>
        <taxon>Egibacteraceae</taxon>
        <taxon>Egibacter</taxon>
    </lineage>
</organism>
<keyword evidence="4 5" id="KW-0378">Hydrolase</keyword>
<dbReference type="GO" id="GO:0005829">
    <property type="term" value="C:cytosol"/>
    <property type="evidence" value="ECO:0007669"/>
    <property type="project" value="TreeGrafter"/>
</dbReference>
<dbReference type="EMBL" id="CP036402">
    <property type="protein sequence ID" value="QBI21498.1"/>
    <property type="molecule type" value="Genomic_DNA"/>
</dbReference>
<evidence type="ECO:0000256" key="4">
    <source>
        <dbReference type="ARBA" id="ARBA00022801"/>
    </source>
</evidence>
<dbReference type="PANTHER" id="PTHR33317:SF4">
    <property type="entry name" value="POLYNUCLEOTIDYL TRANSFERASE, RIBONUCLEASE H-LIKE SUPERFAMILY PROTEIN"/>
    <property type="match status" value="1"/>
</dbReference>
<keyword evidence="1 5" id="KW-0963">Cytoplasm</keyword>
<name>A0A411YJW9_9ACTN</name>
<dbReference type="InterPro" id="IPR037027">
    <property type="entry name" value="YqgF/RNaseH-like_dom_sf"/>
</dbReference>
<comment type="similarity">
    <text evidence="5">Belongs to the YqgF HJR family.</text>
</comment>
<protein>
    <recommendedName>
        <fullName evidence="5">Putative pre-16S rRNA nuclease</fullName>
        <ecNumber evidence="5">3.1.-.-</ecNumber>
    </recommendedName>
</protein>
<dbReference type="SUPFAM" id="SSF53098">
    <property type="entry name" value="Ribonuclease H-like"/>
    <property type="match status" value="1"/>
</dbReference>
<evidence type="ECO:0000313" key="9">
    <source>
        <dbReference type="Proteomes" id="UP000291469"/>
    </source>
</evidence>
<reference evidence="8 9" key="1">
    <citation type="submission" date="2019-01" db="EMBL/GenBank/DDBJ databases">
        <title>Egibacter rhizosphaerae EGI 80759T.</title>
        <authorList>
            <person name="Chen D.-D."/>
            <person name="Tian Y."/>
            <person name="Jiao J.-Y."/>
            <person name="Zhang X.-T."/>
            <person name="Zhang Y.-G."/>
            <person name="Zhang Y."/>
            <person name="Xiao M."/>
            <person name="Shu W.-S."/>
            <person name="Li W.-J."/>
        </authorList>
    </citation>
    <scope>NUCLEOTIDE SEQUENCE [LARGE SCALE GENOMIC DNA]</scope>
    <source>
        <strain evidence="8 9">EGI 80759</strain>
    </source>
</reference>
<dbReference type="GO" id="GO:0000967">
    <property type="term" value="P:rRNA 5'-end processing"/>
    <property type="evidence" value="ECO:0007669"/>
    <property type="project" value="UniProtKB-UniRule"/>
</dbReference>
<dbReference type="GO" id="GO:0016788">
    <property type="term" value="F:hydrolase activity, acting on ester bonds"/>
    <property type="evidence" value="ECO:0007669"/>
    <property type="project" value="UniProtKB-UniRule"/>
</dbReference>
<accession>A0A411YJW9</accession>
<gene>
    <name evidence="8" type="primary">ruvX</name>
    <name evidence="8" type="ORF">ER308_19270</name>
</gene>
<comment type="subcellular location">
    <subcellularLocation>
        <location evidence="5">Cytoplasm</location>
    </subcellularLocation>
</comment>